<proteinExistence type="predicted"/>
<evidence type="ECO:0000256" key="1">
    <source>
        <dbReference type="SAM" id="MobiDB-lite"/>
    </source>
</evidence>
<reference evidence="3" key="1">
    <citation type="journal article" date="2023" name="Mol. Phylogenet. Evol.">
        <title>Genome-scale phylogeny and comparative genomics of the fungal order Sordariales.</title>
        <authorList>
            <person name="Hensen N."/>
            <person name="Bonometti L."/>
            <person name="Westerberg I."/>
            <person name="Brannstrom I.O."/>
            <person name="Guillou S."/>
            <person name="Cros-Aarteil S."/>
            <person name="Calhoun S."/>
            <person name="Haridas S."/>
            <person name="Kuo A."/>
            <person name="Mondo S."/>
            <person name="Pangilinan J."/>
            <person name="Riley R."/>
            <person name="LaButti K."/>
            <person name="Andreopoulos B."/>
            <person name="Lipzen A."/>
            <person name="Chen C."/>
            <person name="Yan M."/>
            <person name="Daum C."/>
            <person name="Ng V."/>
            <person name="Clum A."/>
            <person name="Steindorff A."/>
            <person name="Ohm R.A."/>
            <person name="Martin F."/>
            <person name="Silar P."/>
            <person name="Natvig D.O."/>
            <person name="Lalanne C."/>
            <person name="Gautier V."/>
            <person name="Ament-Velasquez S.L."/>
            <person name="Kruys A."/>
            <person name="Hutchinson M.I."/>
            <person name="Powell A.J."/>
            <person name="Barry K."/>
            <person name="Miller A.N."/>
            <person name="Grigoriev I.V."/>
            <person name="Debuchy R."/>
            <person name="Gladieux P."/>
            <person name="Hiltunen Thoren M."/>
            <person name="Johannesson H."/>
        </authorList>
    </citation>
    <scope>NUCLEOTIDE SEQUENCE</scope>
    <source>
        <strain evidence="3">CBS 532.94</strain>
    </source>
</reference>
<protein>
    <recommendedName>
        <fullName evidence="2">NWD NACHT-NTPase N-terminal domain-containing protein</fullName>
    </recommendedName>
</protein>
<dbReference type="Proteomes" id="UP001303760">
    <property type="component" value="Unassembled WGS sequence"/>
</dbReference>
<feature type="domain" description="NWD NACHT-NTPase N-terminal" evidence="2">
    <location>
        <begin position="122"/>
        <end position="265"/>
    </location>
</feature>
<feature type="compositionally biased region" description="Polar residues" evidence="1">
    <location>
        <begin position="84"/>
        <end position="97"/>
    </location>
</feature>
<evidence type="ECO:0000259" key="2">
    <source>
        <dbReference type="Pfam" id="PF17100"/>
    </source>
</evidence>
<feature type="region of interest" description="Disordered" evidence="1">
    <location>
        <begin position="1"/>
        <end position="102"/>
    </location>
</feature>
<evidence type="ECO:0000313" key="3">
    <source>
        <dbReference type="EMBL" id="KAK4232689.1"/>
    </source>
</evidence>
<evidence type="ECO:0000313" key="4">
    <source>
        <dbReference type="Proteomes" id="UP001303760"/>
    </source>
</evidence>
<organism evidence="3 4">
    <name type="scientific">Achaetomium macrosporum</name>
    <dbReference type="NCBI Taxonomy" id="79813"/>
    <lineage>
        <taxon>Eukaryota</taxon>
        <taxon>Fungi</taxon>
        <taxon>Dikarya</taxon>
        <taxon>Ascomycota</taxon>
        <taxon>Pezizomycotina</taxon>
        <taxon>Sordariomycetes</taxon>
        <taxon>Sordariomycetidae</taxon>
        <taxon>Sordariales</taxon>
        <taxon>Chaetomiaceae</taxon>
        <taxon>Achaetomium</taxon>
    </lineage>
</organism>
<comment type="caution">
    <text evidence="3">The sequence shown here is derived from an EMBL/GenBank/DDBJ whole genome shotgun (WGS) entry which is preliminary data.</text>
</comment>
<gene>
    <name evidence="3" type="ORF">C8A03DRAFT_39724</name>
</gene>
<dbReference type="AlphaFoldDB" id="A0AAN7BZT8"/>
<dbReference type="Pfam" id="PF17100">
    <property type="entry name" value="NACHT_N"/>
    <property type="match status" value="1"/>
</dbReference>
<accession>A0AAN7BZT8</accession>
<name>A0AAN7BZT8_9PEZI</name>
<reference evidence="3" key="2">
    <citation type="submission" date="2023-05" db="EMBL/GenBank/DDBJ databases">
        <authorList>
            <consortium name="Lawrence Berkeley National Laboratory"/>
            <person name="Steindorff A."/>
            <person name="Hensen N."/>
            <person name="Bonometti L."/>
            <person name="Westerberg I."/>
            <person name="Brannstrom I.O."/>
            <person name="Guillou S."/>
            <person name="Cros-Aarteil S."/>
            <person name="Calhoun S."/>
            <person name="Haridas S."/>
            <person name="Kuo A."/>
            <person name="Mondo S."/>
            <person name="Pangilinan J."/>
            <person name="Riley R."/>
            <person name="Labutti K."/>
            <person name="Andreopoulos B."/>
            <person name="Lipzen A."/>
            <person name="Chen C."/>
            <person name="Yanf M."/>
            <person name="Daum C."/>
            <person name="Ng V."/>
            <person name="Clum A."/>
            <person name="Ohm R."/>
            <person name="Martin F."/>
            <person name="Silar P."/>
            <person name="Natvig D."/>
            <person name="Lalanne C."/>
            <person name="Gautier V."/>
            <person name="Ament-Velasquez S.L."/>
            <person name="Kruys A."/>
            <person name="Hutchinson M.I."/>
            <person name="Powell A.J."/>
            <person name="Barry K."/>
            <person name="Miller A.N."/>
            <person name="Grigoriev I.V."/>
            <person name="Debuchy R."/>
            <person name="Gladieux P."/>
            <person name="Thoren M.H."/>
            <person name="Johannesson H."/>
        </authorList>
    </citation>
    <scope>NUCLEOTIDE SEQUENCE</scope>
    <source>
        <strain evidence="3">CBS 532.94</strain>
    </source>
</reference>
<feature type="non-terminal residue" evidence="3">
    <location>
        <position position="265"/>
    </location>
</feature>
<sequence>MAGDSSGKKWWKRLGVGGRKSAKSKKQDGSPQEGAIASSADSSQGNAVLSPEHAAPSTTTVPPALRSTADASTVFPPTIPPTPSNTALHTPLTNNGDKTPEIPQIAACGETADTKGELAGGSLWDRAYNALRNEEPERITVYEDILSKALARAQTETRPAPNGQATNHIPQDPVERREKLKKVTELGLEHMKQKKISTTLLGHEIVLQDVVANIAGVVEWAENFIKEAVKDLPYASIVMAGVSLVLPLLTNPPKDEAANQDGFTY</sequence>
<dbReference type="InterPro" id="IPR031359">
    <property type="entry name" value="NACHT_N"/>
</dbReference>
<keyword evidence="4" id="KW-1185">Reference proteome</keyword>
<dbReference type="EMBL" id="MU861043">
    <property type="protein sequence ID" value="KAK4232689.1"/>
    <property type="molecule type" value="Genomic_DNA"/>
</dbReference>